<gene>
    <name evidence="7" type="ORF">PS2015_2025</name>
</gene>
<feature type="domain" description="Glycosyltransferase 2-like" evidence="6">
    <location>
        <begin position="5"/>
        <end position="96"/>
    </location>
</feature>
<comment type="subcellular location">
    <subcellularLocation>
        <location evidence="1">Cell membrane</location>
    </subcellularLocation>
</comment>
<name>A0A0S2KEK0_9GAMM</name>
<dbReference type="InterPro" id="IPR026461">
    <property type="entry name" value="Trfase_2_rSAM/seldom_assoc"/>
</dbReference>
<dbReference type="SUPFAM" id="SSF53448">
    <property type="entry name" value="Nucleotide-diphospho-sugar transferases"/>
    <property type="match status" value="1"/>
</dbReference>
<dbReference type="AlphaFoldDB" id="A0A0S2KEK0"/>
<dbReference type="InterPro" id="IPR001173">
    <property type="entry name" value="Glyco_trans_2-like"/>
</dbReference>
<dbReference type="GO" id="GO:0016757">
    <property type="term" value="F:glycosyltransferase activity"/>
    <property type="evidence" value="ECO:0007669"/>
    <property type="project" value="UniProtKB-KW"/>
</dbReference>
<dbReference type="GO" id="GO:0005886">
    <property type="term" value="C:plasma membrane"/>
    <property type="evidence" value="ECO:0007669"/>
    <property type="project" value="UniProtKB-SubCell"/>
</dbReference>
<protein>
    <submittedName>
        <fullName evidence="7">Glycosyl transferase</fullName>
    </submittedName>
</protein>
<keyword evidence="4 7" id="KW-0808">Transferase</keyword>
<keyword evidence="2" id="KW-1003">Cell membrane</keyword>
<dbReference type="Proteomes" id="UP000065641">
    <property type="component" value="Chromosome"/>
</dbReference>
<keyword evidence="3" id="KW-0328">Glycosyltransferase</keyword>
<organism evidence="7 8">
    <name type="scientific">Pseudohongiella spirulinae</name>
    <dbReference type="NCBI Taxonomy" id="1249552"/>
    <lineage>
        <taxon>Bacteria</taxon>
        <taxon>Pseudomonadati</taxon>
        <taxon>Pseudomonadota</taxon>
        <taxon>Gammaproteobacteria</taxon>
        <taxon>Pseudomonadales</taxon>
        <taxon>Pseudohongiellaceae</taxon>
        <taxon>Pseudohongiella</taxon>
    </lineage>
</organism>
<dbReference type="CDD" id="cd02522">
    <property type="entry name" value="GT_2_like_a"/>
    <property type="match status" value="1"/>
</dbReference>
<evidence type="ECO:0000256" key="5">
    <source>
        <dbReference type="ARBA" id="ARBA00023136"/>
    </source>
</evidence>
<dbReference type="EMBL" id="CP013189">
    <property type="protein sequence ID" value="ALO46665.1"/>
    <property type="molecule type" value="Genomic_DNA"/>
</dbReference>
<keyword evidence="8" id="KW-1185">Reference proteome</keyword>
<reference evidence="7 8" key="1">
    <citation type="submission" date="2015-11" db="EMBL/GenBank/DDBJ databases">
        <authorList>
            <person name="Zhang Y."/>
            <person name="Guo Z."/>
        </authorList>
    </citation>
    <scope>NUCLEOTIDE SEQUENCE [LARGE SCALE GENOMIC DNA]</scope>
    <source>
        <strain evidence="7 8">KCTC 32221</strain>
    </source>
</reference>
<evidence type="ECO:0000256" key="4">
    <source>
        <dbReference type="ARBA" id="ARBA00022679"/>
    </source>
</evidence>
<dbReference type="RefSeq" id="WP_335338231.1">
    <property type="nucleotide sequence ID" value="NZ_CP013189.1"/>
</dbReference>
<sequence>MINLSIIIPVLNELTALQRCQMSLYRLRSPTVELIVVDGGSSDGTVQVARQITDQVLVCLPGRSRQMNAGAAMASGKVLLFLHIDTELPPGALELLESGLGACQWGRFDVRLSGRHPAFRVIETAMNLRSRVTSVATGDQAMFVNAALFRQLGGFPDLPLMEDVALSKILRRHGRPLNLAARVTSSSRRWEQRGILRTVLLMWRLRLAYFMGADPAVLHRQYYPDRYTD</sequence>
<evidence type="ECO:0000256" key="1">
    <source>
        <dbReference type="ARBA" id="ARBA00004236"/>
    </source>
</evidence>
<keyword evidence="5" id="KW-0472">Membrane</keyword>
<proteinExistence type="predicted"/>
<dbReference type="InterPro" id="IPR029044">
    <property type="entry name" value="Nucleotide-diphossugar_trans"/>
</dbReference>
<dbReference type="PANTHER" id="PTHR43646:SF2">
    <property type="entry name" value="GLYCOSYLTRANSFERASE 2-LIKE DOMAIN-CONTAINING PROTEIN"/>
    <property type="match status" value="1"/>
</dbReference>
<dbReference type="PANTHER" id="PTHR43646">
    <property type="entry name" value="GLYCOSYLTRANSFERASE"/>
    <property type="match status" value="1"/>
</dbReference>
<dbReference type="NCBIfam" id="TIGR04283">
    <property type="entry name" value="glyco_like_mftF"/>
    <property type="match status" value="1"/>
</dbReference>
<dbReference type="KEGG" id="pspi:PS2015_2025"/>
<evidence type="ECO:0000313" key="7">
    <source>
        <dbReference type="EMBL" id="ALO46665.1"/>
    </source>
</evidence>
<accession>A0A0S2KEK0</accession>
<dbReference type="Gene3D" id="3.90.550.10">
    <property type="entry name" value="Spore Coat Polysaccharide Biosynthesis Protein SpsA, Chain A"/>
    <property type="match status" value="1"/>
</dbReference>
<evidence type="ECO:0000256" key="3">
    <source>
        <dbReference type="ARBA" id="ARBA00022676"/>
    </source>
</evidence>
<dbReference type="PATRIC" id="fig|1249552.3.peg.2031"/>
<dbReference type="Pfam" id="PF00535">
    <property type="entry name" value="Glycos_transf_2"/>
    <property type="match status" value="1"/>
</dbReference>
<evidence type="ECO:0000313" key="8">
    <source>
        <dbReference type="Proteomes" id="UP000065641"/>
    </source>
</evidence>
<dbReference type="STRING" id="1249552.PS2015_2025"/>
<evidence type="ECO:0000256" key="2">
    <source>
        <dbReference type="ARBA" id="ARBA00022475"/>
    </source>
</evidence>
<evidence type="ECO:0000259" key="6">
    <source>
        <dbReference type="Pfam" id="PF00535"/>
    </source>
</evidence>